<dbReference type="InParanoid" id="G0QQE7"/>
<dbReference type="GeneID" id="14908721"/>
<name>G0QQE7_ICHMU</name>
<evidence type="ECO:0000256" key="1">
    <source>
        <dbReference type="SAM" id="Phobius"/>
    </source>
</evidence>
<evidence type="ECO:0000313" key="2">
    <source>
        <dbReference type="EMBL" id="EGR32556.1"/>
    </source>
</evidence>
<dbReference type="RefSeq" id="XP_004036542.1">
    <property type="nucleotide sequence ID" value="XM_004036494.1"/>
</dbReference>
<keyword evidence="1" id="KW-1133">Transmembrane helix</keyword>
<keyword evidence="1" id="KW-0472">Membrane</keyword>
<proteinExistence type="predicted"/>
<dbReference type="AlphaFoldDB" id="G0QQE7"/>
<dbReference type="EMBL" id="GL983626">
    <property type="protein sequence ID" value="EGR32556.1"/>
    <property type="molecule type" value="Genomic_DNA"/>
</dbReference>
<feature type="transmembrane region" description="Helical" evidence="1">
    <location>
        <begin position="99"/>
        <end position="119"/>
    </location>
</feature>
<organism evidence="2 3">
    <name type="scientific">Ichthyophthirius multifiliis</name>
    <name type="common">White spot disease agent</name>
    <name type="synonym">Ich</name>
    <dbReference type="NCBI Taxonomy" id="5932"/>
    <lineage>
        <taxon>Eukaryota</taxon>
        <taxon>Sar</taxon>
        <taxon>Alveolata</taxon>
        <taxon>Ciliophora</taxon>
        <taxon>Intramacronucleata</taxon>
        <taxon>Oligohymenophorea</taxon>
        <taxon>Hymenostomatida</taxon>
        <taxon>Ophryoglenina</taxon>
        <taxon>Ichthyophthirius</taxon>
    </lineage>
</organism>
<keyword evidence="1" id="KW-0812">Transmembrane</keyword>
<reference evidence="2 3" key="1">
    <citation type="submission" date="2011-07" db="EMBL/GenBank/DDBJ databases">
        <authorList>
            <person name="Coyne R."/>
            <person name="Brami D."/>
            <person name="Johnson J."/>
            <person name="Hostetler J."/>
            <person name="Hannick L."/>
            <person name="Clark T."/>
            <person name="Cassidy-Hanley D."/>
            <person name="Inman J."/>
        </authorList>
    </citation>
    <scope>NUCLEOTIDE SEQUENCE [LARGE SCALE GENOMIC DNA]</scope>
    <source>
        <strain evidence="2 3">G5</strain>
    </source>
</reference>
<evidence type="ECO:0000313" key="3">
    <source>
        <dbReference type="Proteomes" id="UP000008983"/>
    </source>
</evidence>
<accession>G0QQE7</accession>
<sequence>MQKYKDILGGQQLLANKNKKLKMAQKKSNILLILSVIIHTPYQMKKKYKNIILKWLIKNIKKIKIISNLQKSPTKQTKENTHMTIGKQVLQYKNQTRKMLLIIALVHLILIIQVLQAILNLQNFLKFWKIYLNKKQQAINNNQNPKWVK</sequence>
<keyword evidence="3" id="KW-1185">Reference proteome</keyword>
<evidence type="ECO:0008006" key="4">
    <source>
        <dbReference type="Google" id="ProtNLM"/>
    </source>
</evidence>
<gene>
    <name evidence="2" type="ORF">IMG5_077930</name>
</gene>
<protein>
    <recommendedName>
        <fullName evidence="4">Transmembrane protein</fullName>
    </recommendedName>
</protein>
<dbReference type="Proteomes" id="UP000008983">
    <property type="component" value="Unassembled WGS sequence"/>
</dbReference>